<gene>
    <name evidence="2" type="ORF">SODALDRAFT_354650</name>
</gene>
<evidence type="ECO:0000313" key="2">
    <source>
        <dbReference type="EMBL" id="ROT42492.1"/>
    </source>
</evidence>
<feature type="region of interest" description="Disordered" evidence="1">
    <location>
        <begin position="1"/>
        <end position="32"/>
    </location>
</feature>
<dbReference type="Proteomes" id="UP000272025">
    <property type="component" value="Unassembled WGS sequence"/>
</dbReference>
<organism evidence="2 3">
    <name type="scientific">Sodiomyces alkalinus (strain CBS 110278 / VKM F-3762 / F11)</name>
    <name type="common">Alkaliphilic filamentous fungus</name>
    <dbReference type="NCBI Taxonomy" id="1314773"/>
    <lineage>
        <taxon>Eukaryota</taxon>
        <taxon>Fungi</taxon>
        <taxon>Dikarya</taxon>
        <taxon>Ascomycota</taxon>
        <taxon>Pezizomycotina</taxon>
        <taxon>Sordariomycetes</taxon>
        <taxon>Hypocreomycetidae</taxon>
        <taxon>Glomerellales</taxon>
        <taxon>Plectosphaerellaceae</taxon>
        <taxon>Sodiomyces</taxon>
    </lineage>
</organism>
<dbReference type="AlphaFoldDB" id="A0A3N2Q6X0"/>
<protein>
    <submittedName>
        <fullName evidence="2">Uncharacterized protein</fullName>
    </submittedName>
</protein>
<accession>A0A3N2Q6X0</accession>
<evidence type="ECO:0000256" key="1">
    <source>
        <dbReference type="SAM" id="MobiDB-lite"/>
    </source>
</evidence>
<dbReference type="GeneID" id="39582226"/>
<dbReference type="EMBL" id="ML119051">
    <property type="protein sequence ID" value="ROT42492.1"/>
    <property type="molecule type" value="Genomic_DNA"/>
</dbReference>
<keyword evidence="3" id="KW-1185">Reference proteome</keyword>
<name>A0A3N2Q6X0_SODAK</name>
<evidence type="ECO:0000313" key="3">
    <source>
        <dbReference type="Proteomes" id="UP000272025"/>
    </source>
</evidence>
<proteinExistence type="predicted"/>
<reference evidence="2 3" key="1">
    <citation type="journal article" date="2018" name="Mol. Ecol.">
        <title>The obligate alkalophilic soda-lake fungus Sodiomyces alkalinus has shifted to a protein diet.</title>
        <authorList>
            <person name="Grum-Grzhimaylo A.A."/>
            <person name="Falkoski D.L."/>
            <person name="van den Heuvel J."/>
            <person name="Valero-Jimenez C.A."/>
            <person name="Min B."/>
            <person name="Choi I.G."/>
            <person name="Lipzen A."/>
            <person name="Daum C.G."/>
            <person name="Aanen D.K."/>
            <person name="Tsang A."/>
            <person name="Henrissat B."/>
            <person name="Bilanenko E.N."/>
            <person name="de Vries R.P."/>
            <person name="van Kan J.A.L."/>
            <person name="Grigoriev I.V."/>
            <person name="Debets A.J.M."/>
        </authorList>
    </citation>
    <scope>NUCLEOTIDE SEQUENCE [LARGE SCALE GENOMIC DNA]</scope>
    <source>
        <strain evidence="2 3">F11</strain>
    </source>
</reference>
<dbReference type="RefSeq" id="XP_028470298.1">
    <property type="nucleotide sequence ID" value="XM_028613748.1"/>
</dbReference>
<sequence>MINGVVPSPTSLDAEGPTALRPMQGRKRARRPIQLSVFPHFIRHLSGSLTTRFGRSRDQYLTSHDS</sequence>